<gene>
    <name evidence="2" type="ORF">C6A27_02215</name>
</gene>
<feature type="transmembrane region" description="Helical" evidence="1">
    <location>
        <begin position="6"/>
        <end position="27"/>
    </location>
</feature>
<evidence type="ECO:0000313" key="3">
    <source>
        <dbReference type="Proteomes" id="UP000238573"/>
    </source>
</evidence>
<feature type="transmembrane region" description="Helical" evidence="1">
    <location>
        <begin position="53"/>
        <end position="74"/>
    </location>
</feature>
<dbReference type="InterPro" id="IPR025671">
    <property type="entry name" value="HXXEE"/>
</dbReference>
<reference evidence="2 3" key="1">
    <citation type="journal article" date="1993" name="J. Dent. Res.">
        <title>The isolation and characterization of milleri group streptococci from dental periapical abscesses.</title>
        <authorList>
            <person name="Fisher L.E."/>
            <person name="Russell R.R."/>
        </authorList>
    </citation>
    <scope>NUCLEOTIDE SEQUENCE [LARGE SCALE GENOMIC DNA]</scope>
    <source>
        <strain evidence="2 3">OUP21</strain>
    </source>
</reference>
<dbReference type="Pfam" id="PF13787">
    <property type="entry name" value="HXXEE"/>
    <property type="match status" value="1"/>
</dbReference>
<keyword evidence="1" id="KW-1133">Transmembrane helix</keyword>
<feature type="transmembrane region" description="Helical" evidence="1">
    <location>
        <begin position="140"/>
        <end position="160"/>
    </location>
</feature>
<keyword evidence="1" id="KW-0472">Membrane</keyword>
<proteinExistence type="predicted"/>
<evidence type="ECO:0000256" key="1">
    <source>
        <dbReference type="SAM" id="Phobius"/>
    </source>
</evidence>
<accession>A0A2T0G706</accession>
<evidence type="ECO:0000313" key="2">
    <source>
        <dbReference type="EMBL" id="PRT71846.1"/>
    </source>
</evidence>
<feature type="transmembrane region" description="Helical" evidence="1">
    <location>
        <begin position="111"/>
        <end position="134"/>
    </location>
</feature>
<sequence length="181" mass="21243">MKDTIWLFPLLFIFHDLEEIIGFMPWIEQNEKLLEKKAAFILNTHKSLSTEGFALAVAEEFVVVLFVSFFAIFYHTRFLYLIWLGGFIAFALHLVLHILQAIWIRRYIPALATYILCLPVSSIIIWKTTTLLHINTAELLFFSLIGILIIISNLFFALWLGKQFSKWVNKIFYNPEKIEKL</sequence>
<keyword evidence="1" id="KW-0812">Transmembrane</keyword>
<dbReference type="EMBL" id="PVSZ01000005">
    <property type="protein sequence ID" value="PRT71846.1"/>
    <property type="molecule type" value="Genomic_DNA"/>
</dbReference>
<dbReference type="Proteomes" id="UP000238573">
    <property type="component" value="Unassembled WGS sequence"/>
</dbReference>
<protein>
    <submittedName>
        <fullName evidence="2">HXXEE domain-containing protein</fullName>
    </submittedName>
</protein>
<dbReference type="AlphaFoldDB" id="A0A2T0G706"/>
<organism evidence="2 3">
    <name type="scientific">Streptococcus anginosus</name>
    <dbReference type="NCBI Taxonomy" id="1328"/>
    <lineage>
        <taxon>Bacteria</taxon>
        <taxon>Bacillati</taxon>
        <taxon>Bacillota</taxon>
        <taxon>Bacilli</taxon>
        <taxon>Lactobacillales</taxon>
        <taxon>Streptococcaceae</taxon>
        <taxon>Streptococcus</taxon>
        <taxon>Streptococcus anginosus group</taxon>
    </lineage>
</organism>
<dbReference type="RefSeq" id="WP_106383942.1">
    <property type="nucleotide sequence ID" value="NZ_PVSZ01000005.1"/>
</dbReference>
<feature type="transmembrane region" description="Helical" evidence="1">
    <location>
        <begin position="80"/>
        <end position="99"/>
    </location>
</feature>
<name>A0A2T0G706_STRAP</name>
<comment type="caution">
    <text evidence="2">The sequence shown here is derived from an EMBL/GenBank/DDBJ whole genome shotgun (WGS) entry which is preliminary data.</text>
</comment>